<protein>
    <submittedName>
        <fullName evidence="2">Uncharacterized protein</fullName>
    </submittedName>
</protein>
<feature type="region of interest" description="Disordered" evidence="1">
    <location>
        <begin position="1"/>
        <end position="68"/>
    </location>
</feature>
<proteinExistence type="predicted"/>
<evidence type="ECO:0000313" key="2">
    <source>
        <dbReference type="EMBL" id="DAG03623.1"/>
    </source>
</evidence>
<accession>A0A8S5VAI9</accession>
<reference evidence="2" key="1">
    <citation type="journal article" date="2021" name="Proc. Natl. Acad. Sci. U.S.A.">
        <title>A Catalog of Tens of Thousands of Viruses from Human Metagenomes Reveals Hidden Associations with Chronic Diseases.</title>
        <authorList>
            <person name="Tisza M.J."/>
            <person name="Buck C.B."/>
        </authorList>
    </citation>
    <scope>NUCLEOTIDE SEQUENCE</scope>
    <source>
        <strain evidence="2">CthGz5</strain>
    </source>
</reference>
<name>A0A8S5VAI9_9CAUD</name>
<dbReference type="EMBL" id="BK016232">
    <property type="protein sequence ID" value="DAG03623.1"/>
    <property type="molecule type" value="Genomic_DNA"/>
</dbReference>
<organism evidence="2">
    <name type="scientific">Siphoviridae sp. cthGz5</name>
    <dbReference type="NCBI Taxonomy" id="2825613"/>
    <lineage>
        <taxon>Viruses</taxon>
        <taxon>Duplodnaviria</taxon>
        <taxon>Heunggongvirae</taxon>
        <taxon>Uroviricota</taxon>
        <taxon>Caudoviricetes</taxon>
    </lineage>
</organism>
<sequence length="68" mass="7291">MRKNGPMERYPGIDEDARNHIVPGSNTIDNSPRPKGVKRGQGEDDAEHGPGVTPNPDNFTGPGIGLKK</sequence>
<evidence type="ECO:0000256" key="1">
    <source>
        <dbReference type="SAM" id="MobiDB-lite"/>
    </source>
</evidence>